<keyword evidence="7" id="KW-0256">Endoplasmic reticulum</keyword>
<proteinExistence type="inferred from homology"/>
<dbReference type="RefSeq" id="XP_038044184.1">
    <property type="nucleotide sequence ID" value="XM_038188256.1"/>
</dbReference>
<accession>A0A913YWL5</accession>
<evidence type="ECO:0000313" key="10">
    <source>
        <dbReference type="Proteomes" id="UP000887568"/>
    </source>
</evidence>
<evidence type="ECO:0000256" key="2">
    <source>
        <dbReference type="ARBA" id="ARBA00006962"/>
    </source>
</evidence>
<evidence type="ECO:0000256" key="6">
    <source>
        <dbReference type="ARBA" id="ARBA00022679"/>
    </source>
</evidence>
<evidence type="ECO:0000256" key="5">
    <source>
        <dbReference type="ARBA" id="ARBA00022676"/>
    </source>
</evidence>
<dbReference type="InterPro" id="IPR007235">
    <property type="entry name" value="Glyco_trans_28_C"/>
</dbReference>
<keyword evidence="6" id="KW-0808">Transferase</keyword>
<evidence type="ECO:0000256" key="4">
    <source>
        <dbReference type="ARBA" id="ARBA00017468"/>
    </source>
</evidence>
<dbReference type="PANTHER" id="PTHR12867">
    <property type="entry name" value="GLYCOSYL TRANSFERASE-RELATED"/>
    <property type="match status" value="1"/>
</dbReference>
<evidence type="ECO:0000259" key="8">
    <source>
        <dbReference type="Pfam" id="PF04101"/>
    </source>
</evidence>
<evidence type="ECO:0000313" key="9">
    <source>
        <dbReference type="EnsemblMetazoa" id="XP_038044184.1"/>
    </source>
</evidence>
<evidence type="ECO:0000256" key="1">
    <source>
        <dbReference type="ARBA" id="ARBA00004240"/>
    </source>
</evidence>
<dbReference type="Gene3D" id="3.40.50.2000">
    <property type="entry name" value="Glycogen Phosphorylase B"/>
    <property type="match status" value="1"/>
</dbReference>
<dbReference type="Pfam" id="PF04101">
    <property type="entry name" value="Glyco_tran_28_C"/>
    <property type="match status" value="1"/>
</dbReference>
<evidence type="ECO:0000256" key="7">
    <source>
        <dbReference type="ARBA" id="ARBA00022824"/>
    </source>
</evidence>
<dbReference type="GO" id="GO:0005783">
    <property type="term" value="C:endoplasmic reticulum"/>
    <property type="evidence" value="ECO:0007669"/>
    <property type="project" value="UniProtKB-SubCell"/>
</dbReference>
<dbReference type="AlphaFoldDB" id="A0A913YWL5"/>
<dbReference type="EnsemblMetazoa" id="XM_038188256.1">
    <property type="protein sequence ID" value="XP_038044184.1"/>
    <property type="gene ID" value="LOC119718837"/>
</dbReference>
<dbReference type="GO" id="GO:0004577">
    <property type="term" value="F:N-acetylglucosaminyldiphosphodolichol N-acetylglucosaminyltransferase activity"/>
    <property type="evidence" value="ECO:0007669"/>
    <property type="project" value="UniProtKB-EC"/>
</dbReference>
<dbReference type="InterPro" id="IPR039042">
    <property type="entry name" value="Alg13-like"/>
</dbReference>
<sequence>MKPKKTVFVTVGTTSFDALVQVASSRQLCQQFQALGYSKVLLQIGRGVYEPEPVSKRGFTVEYYRYKDSIAEDIKNASLIISHAGAGSVLESLGAGKPLIVVINQLLMGNHQMELAYQLYLDGHLLYATCCNLLEVLSELDTAKLKPFPPGDTSKFSNFLDKAMGLS</sequence>
<dbReference type="SUPFAM" id="SSF53756">
    <property type="entry name" value="UDP-Glycosyltransferase/glycogen phosphorylase"/>
    <property type="match status" value="1"/>
</dbReference>
<dbReference type="OrthoDB" id="20273at2759"/>
<keyword evidence="5" id="KW-0328">Glycosyltransferase</keyword>
<comment type="subcellular location">
    <subcellularLocation>
        <location evidence="1">Endoplasmic reticulum</location>
    </subcellularLocation>
</comment>
<evidence type="ECO:0000256" key="3">
    <source>
        <dbReference type="ARBA" id="ARBA00012614"/>
    </source>
</evidence>
<feature type="domain" description="Glycosyl transferase family 28 C-terminal" evidence="8">
    <location>
        <begin position="6"/>
        <end position="154"/>
    </location>
</feature>
<dbReference type="Proteomes" id="UP000887568">
    <property type="component" value="Unplaced"/>
</dbReference>
<dbReference type="GO" id="GO:0006488">
    <property type="term" value="P:dolichol-linked oligosaccharide biosynthetic process"/>
    <property type="evidence" value="ECO:0007669"/>
    <property type="project" value="InterPro"/>
</dbReference>
<dbReference type="GeneID" id="119718837"/>
<dbReference type="PANTHER" id="PTHR12867:SF6">
    <property type="entry name" value="N-ACETYLGLUCOSAMINYLDIPHOSPHODOLICHOL N-ACETYLGLUCOSAMINYLTRANSFERASE"/>
    <property type="match status" value="1"/>
</dbReference>
<dbReference type="EC" id="2.4.1.141" evidence="3"/>
<dbReference type="OMA" id="QYKFRPN"/>
<keyword evidence="10" id="KW-1185">Reference proteome</keyword>
<reference evidence="9" key="1">
    <citation type="submission" date="2022-11" db="UniProtKB">
        <authorList>
            <consortium name="EnsemblMetazoa"/>
        </authorList>
    </citation>
    <scope>IDENTIFICATION</scope>
</reference>
<name>A0A913YWL5_PATMI</name>
<protein>
    <recommendedName>
        <fullName evidence="4">UDP-N-acetylglucosamine transferase subunit ALG13</fullName>
        <ecNumber evidence="3">2.4.1.141</ecNumber>
    </recommendedName>
</protein>
<organism evidence="9 10">
    <name type="scientific">Patiria miniata</name>
    <name type="common">Bat star</name>
    <name type="synonym">Asterina miniata</name>
    <dbReference type="NCBI Taxonomy" id="46514"/>
    <lineage>
        <taxon>Eukaryota</taxon>
        <taxon>Metazoa</taxon>
        <taxon>Echinodermata</taxon>
        <taxon>Eleutherozoa</taxon>
        <taxon>Asterozoa</taxon>
        <taxon>Asteroidea</taxon>
        <taxon>Valvatacea</taxon>
        <taxon>Valvatida</taxon>
        <taxon>Asterinidae</taxon>
        <taxon>Patiria</taxon>
    </lineage>
</organism>
<comment type="similarity">
    <text evidence="2">Belongs to the glycosyltransferase 28 family.</text>
</comment>